<dbReference type="Pfam" id="PF00496">
    <property type="entry name" value="SBP_bac_5"/>
    <property type="match status" value="1"/>
</dbReference>
<evidence type="ECO:0000313" key="6">
    <source>
        <dbReference type="EMBL" id="CUU43204.1"/>
    </source>
</evidence>
<evidence type="ECO:0000313" key="5">
    <source>
        <dbReference type="EMBL" id="BAR99503.1"/>
    </source>
</evidence>
<comment type="similarity">
    <text evidence="2">Belongs to the bacterial solute-binding protein 5 family.</text>
</comment>
<dbReference type="GO" id="GO:0030288">
    <property type="term" value="C:outer membrane-bounded periplasmic space"/>
    <property type="evidence" value="ECO:0007669"/>
    <property type="project" value="TreeGrafter"/>
</dbReference>
<dbReference type="InterPro" id="IPR006311">
    <property type="entry name" value="TAT_signal"/>
</dbReference>
<dbReference type="STRING" id="1079.BVIR_2777"/>
<reference evidence="5" key="1">
    <citation type="journal article" date="2015" name="Genome Announc.">
        <title>Complete Genome Sequence of the Bacteriochlorophyll b-Producing Photosynthetic Bacterium Blastochloris viridis.</title>
        <authorList>
            <person name="Tsukatani Y."/>
            <person name="Hirose Y."/>
            <person name="Harada J."/>
            <person name="Misawa N."/>
            <person name="Mori K."/>
            <person name="Inoue K."/>
            <person name="Tamiaki H."/>
        </authorList>
    </citation>
    <scope>NUCLEOTIDE SEQUENCE [LARGE SCALE GENOMIC DNA]</scope>
    <source>
        <strain evidence="5">DSM 133</strain>
    </source>
</reference>
<gene>
    <name evidence="6" type="primary">appA_3</name>
    <name evidence="5" type="ORF">BV133_1910</name>
    <name evidence="6" type="ORF">BVIRIDIS_22210</name>
</gene>
<dbReference type="InterPro" id="IPR000914">
    <property type="entry name" value="SBP_5_dom"/>
</dbReference>
<dbReference type="PANTHER" id="PTHR30290">
    <property type="entry name" value="PERIPLASMIC BINDING COMPONENT OF ABC TRANSPORTER"/>
    <property type="match status" value="1"/>
</dbReference>
<dbReference type="SUPFAM" id="SSF53850">
    <property type="entry name" value="Periplasmic binding protein-like II"/>
    <property type="match status" value="1"/>
</dbReference>
<keyword evidence="3" id="KW-0732">Signal</keyword>
<evidence type="ECO:0000256" key="1">
    <source>
        <dbReference type="ARBA" id="ARBA00004418"/>
    </source>
</evidence>
<dbReference type="KEGG" id="bvr:BVIR_2777"/>
<dbReference type="PROSITE" id="PS51318">
    <property type="entry name" value="TAT"/>
    <property type="match status" value="1"/>
</dbReference>
<dbReference type="CDD" id="cd08497">
    <property type="entry name" value="MbnE-like"/>
    <property type="match status" value="1"/>
</dbReference>
<comment type="subcellular location">
    <subcellularLocation>
        <location evidence="1">Periplasm</location>
    </subcellularLocation>
</comment>
<dbReference type="GO" id="GO:0042884">
    <property type="term" value="P:microcin transport"/>
    <property type="evidence" value="ECO:0007669"/>
    <property type="project" value="TreeGrafter"/>
</dbReference>
<dbReference type="Gene3D" id="3.40.190.10">
    <property type="entry name" value="Periplasmic binding protein-like II"/>
    <property type="match status" value="1"/>
</dbReference>
<dbReference type="OrthoDB" id="9803988at2"/>
<evidence type="ECO:0000259" key="4">
    <source>
        <dbReference type="Pfam" id="PF00496"/>
    </source>
</evidence>
<dbReference type="PANTHER" id="PTHR30290:SF64">
    <property type="entry name" value="ABC TRANSPORTER PERIPLASMIC BINDING PROTEIN"/>
    <property type="match status" value="1"/>
</dbReference>
<dbReference type="GO" id="GO:0015833">
    <property type="term" value="P:peptide transport"/>
    <property type="evidence" value="ECO:0007669"/>
    <property type="project" value="TreeGrafter"/>
</dbReference>
<reference evidence="7" key="3">
    <citation type="journal article" date="2016" name="Genome Announc.">
        <title>Revised genome sequence of the purple photosynthetic bacterium Blastochloris viridis.</title>
        <authorList>
            <person name="Liu L.N."/>
            <person name="Faulkner M."/>
            <person name="Liu X."/>
            <person name="Huang F."/>
            <person name="Darby A.C."/>
            <person name="Hall N."/>
        </authorList>
    </citation>
    <scope>NUCLEOTIDE SEQUENCE [LARGE SCALE GENOMIC DNA]</scope>
    <source>
        <strain evidence="7">ATCC 19567 / DSM 133 / F</strain>
    </source>
</reference>
<organism evidence="6 7">
    <name type="scientific">Blastochloris viridis</name>
    <name type="common">Rhodopseudomonas viridis</name>
    <dbReference type="NCBI Taxonomy" id="1079"/>
    <lineage>
        <taxon>Bacteria</taxon>
        <taxon>Pseudomonadati</taxon>
        <taxon>Pseudomonadota</taxon>
        <taxon>Alphaproteobacteria</taxon>
        <taxon>Hyphomicrobiales</taxon>
        <taxon>Blastochloridaceae</taxon>
        <taxon>Blastochloris</taxon>
    </lineage>
</organism>
<dbReference type="GO" id="GO:0043190">
    <property type="term" value="C:ATP-binding cassette (ABC) transporter complex"/>
    <property type="evidence" value="ECO:0007669"/>
    <property type="project" value="InterPro"/>
</dbReference>
<dbReference type="AlphaFoldDB" id="A0A0H5BPL6"/>
<sequence length="620" mass="69768">MIRFGLTRRGTLAALAGAAASPLLPVPGRAEPPARPASARHGLSAFGDLKYPPDFAQFGYVNPLAPKGGTFIELAGAGTTTFNTLNAFILKGDPAIGMELTFASLMVRAFDEPDAVYAAAAETVEVSDDGLTLRFRLRPTARFHDGTPITAGDVAFSLTTLKTKSHPNIRATLRDLDSVEAEDARTVRLVFNPRRGRDAALSAAVQPILSQAYYASHPFEESTLEPPLGSGPYRVGRFEQGRFLEFERVKDWWGEGLPAFRGHFNFDVIRYEYYRDRDTAFEGFTAGNYLFREEYTSRVWATRYDVPAVRDGRIKRDIIADERASGAQGWMFNTRRTQFKDPRVREAFALAFDFEWTNANLMFGSYHRTHSYFQNSPMMATGVPGEGELKLLEPYRGKVPDDVFGEPWTPPVTDGSGQDRASLRHAGQLLDQAGWTIKDRRRVGPQGEPLTVEFLMFERVFEPLHQTYAKRLEQLGIQVSLRLVDAVQYRSRLDDFDFDITISRFVFPQTPGDTLRTFFSSHAAATRGSLNLPGIDDPVVDALIETAIAANSRQELIAACRALDRVLRAGRYWVPHWYKPNHWLAYWDVYDRPQVTPRYSRGAPETWWRNAEKSARIGRG</sequence>
<dbReference type="InterPro" id="IPR039424">
    <property type="entry name" value="SBP_5"/>
</dbReference>
<dbReference type="EMBL" id="AP014854">
    <property type="protein sequence ID" value="BAR99503.1"/>
    <property type="molecule type" value="Genomic_DNA"/>
</dbReference>
<dbReference type="Proteomes" id="UP000065734">
    <property type="component" value="Chromosome I"/>
</dbReference>
<evidence type="ECO:0000256" key="3">
    <source>
        <dbReference type="ARBA" id="ARBA00022729"/>
    </source>
</evidence>
<dbReference type="Gene3D" id="3.10.105.10">
    <property type="entry name" value="Dipeptide-binding Protein, Domain 3"/>
    <property type="match status" value="1"/>
</dbReference>
<keyword evidence="7" id="KW-1185">Reference proteome</keyword>
<feature type="domain" description="Solute-binding protein family 5" evidence="4">
    <location>
        <begin position="116"/>
        <end position="521"/>
    </location>
</feature>
<reference evidence="6" key="2">
    <citation type="submission" date="2015-11" db="EMBL/GenBank/DDBJ databases">
        <authorList>
            <person name="Zhang Y."/>
            <person name="Guo Z."/>
        </authorList>
    </citation>
    <scope>NUCLEOTIDE SEQUENCE</scope>
    <source>
        <strain evidence="6">1</strain>
    </source>
</reference>
<name>A0A0H5BPL6_BLAVI</name>
<dbReference type="EMBL" id="LN907867">
    <property type="protein sequence ID" value="CUU43204.1"/>
    <property type="molecule type" value="Genomic_DNA"/>
</dbReference>
<dbReference type="GO" id="GO:1904680">
    <property type="term" value="F:peptide transmembrane transporter activity"/>
    <property type="evidence" value="ECO:0007669"/>
    <property type="project" value="TreeGrafter"/>
</dbReference>
<evidence type="ECO:0000256" key="2">
    <source>
        <dbReference type="ARBA" id="ARBA00005695"/>
    </source>
</evidence>
<evidence type="ECO:0000313" key="7">
    <source>
        <dbReference type="Proteomes" id="UP000065734"/>
    </source>
</evidence>
<dbReference type="PATRIC" id="fig|1079.6.peg.2915"/>
<protein>
    <submittedName>
        <fullName evidence="5">Oligopeptide ABC transporter</fullName>
    </submittedName>
    <submittedName>
        <fullName evidence="6">Oligopeptide-binding protein AppA</fullName>
    </submittedName>
</protein>
<accession>A0A0H5BPL6</accession>
<dbReference type="PIRSF" id="PIRSF002741">
    <property type="entry name" value="MppA"/>
    <property type="match status" value="1"/>
</dbReference>
<dbReference type="RefSeq" id="WP_055038899.1">
    <property type="nucleotide sequence ID" value="NZ_AP014854.2"/>
</dbReference>
<dbReference type="InterPro" id="IPR030678">
    <property type="entry name" value="Peptide/Ni-bd"/>
</dbReference>
<proteinExistence type="inferred from homology"/>